<dbReference type="EMBL" id="JAAGWF010000010">
    <property type="protein sequence ID" value="NEK58314.1"/>
    <property type="molecule type" value="Genomic_DNA"/>
</dbReference>
<name>A0A7K3W298_9ACTN</name>
<feature type="domain" description="PAC" evidence="3">
    <location>
        <begin position="527"/>
        <end position="582"/>
    </location>
</feature>
<dbReference type="InterPro" id="IPR043128">
    <property type="entry name" value="Rev_trsase/Diguanyl_cyclase"/>
</dbReference>
<dbReference type="PROSITE" id="PS50112">
    <property type="entry name" value="PAS"/>
    <property type="match status" value="1"/>
</dbReference>
<dbReference type="SUPFAM" id="SSF141868">
    <property type="entry name" value="EAL domain-like"/>
    <property type="match status" value="1"/>
</dbReference>
<protein>
    <submittedName>
        <fullName evidence="6">EAL domain-containing protein</fullName>
    </submittedName>
</protein>
<evidence type="ECO:0000256" key="1">
    <source>
        <dbReference type="SAM" id="MobiDB-lite"/>
    </source>
</evidence>
<accession>A0A7K3W298</accession>
<dbReference type="InterPro" id="IPR019278">
    <property type="entry name" value="DICT_dom"/>
</dbReference>
<dbReference type="Pfam" id="PF10069">
    <property type="entry name" value="DICT"/>
    <property type="match status" value="1"/>
</dbReference>
<feature type="region of interest" description="Disordered" evidence="1">
    <location>
        <begin position="421"/>
        <end position="446"/>
    </location>
</feature>
<dbReference type="CDD" id="cd01948">
    <property type="entry name" value="EAL"/>
    <property type="match status" value="1"/>
</dbReference>
<evidence type="ECO:0000259" key="4">
    <source>
        <dbReference type="PROSITE" id="PS50883"/>
    </source>
</evidence>
<dbReference type="Gene3D" id="3.30.70.270">
    <property type="match status" value="1"/>
</dbReference>
<feature type="domain" description="PAS" evidence="2">
    <location>
        <begin position="453"/>
        <end position="526"/>
    </location>
</feature>
<dbReference type="SMART" id="SM00052">
    <property type="entry name" value="EAL"/>
    <property type="match status" value="1"/>
</dbReference>
<evidence type="ECO:0000259" key="5">
    <source>
        <dbReference type="PROSITE" id="PS50887"/>
    </source>
</evidence>
<dbReference type="Proteomes" id="UP000470246">
    <property type="component" value="Unassembled WGS sequence"/>
</dbReference>
<dbReference type="NCBIfam" id="TIGR00254">
    <property type="entry name" value="GGDEF"/>
    <property type="match status" value="1"/>
</dbReference>
<dbReference type="CDD" id="cd01949">
    <property type="entry name" value="GGDEF"/>
    <property type="match status" value="1"/>
</dbReference>
<dbReference type="PANTHER" id="PTHR44757:SF2">
    <property type="entry name" value="BIOFILM ARCHITECTURE MAINTENANCE PROTEIN MBAA"/>
    <property type="match status" value="1"/>
</dbReference>
<dbReference type="SUPFAM" id="SSF55785">
    <property type="entry name" value="PYP-like sensor domain (PAS domain)"/>
    <property type="match status" value="1"/>
</dbReference>
<dbReference type="AlphaFoldDB" id="A0A7K3W298"/>
<dbReference type="Gene3D" id="3.30.450.20">
    <property type="entry name" value="PAS domain"/>
    <property type="match status" value="1"/>
</dbReference>
<evidence type="ECO:0000259" key="2">
    <source>
        <dbReference type="PROSITE" id="PS50112"/>
    </source>
</evidence>
<dbReference type="Pfam" id="PF00563">
    <property type="entry name" value="EAL"/>
    <property type="match status" value="1"/>
</dbReference>
<dbReference type="InterPro" id="IPR035919">
    <property type="entry name" value="EAL_sf"/>
</dbReference>
<dbReference type="InterPro" id="IPR001633">
    <property type="entry name" value="EAL_dom"/>
</dbReference>
<organism evidence="6 7">
    <name type="scientific">Geodermatophilus sabuli</name>
    <dbReference type="NCBI Taxonomy" id="1564158"/>
    <lineage>
        <taxon>Bacteria</taxon>
        <taxon>Bacillati</taxon>
        <taxon>Actinomycetota</taxon>
        <taxon>Actinomycetes</taxon>
        <taxon>Geodermatophilales</taxon>
        <taxon>Geodermatophilaceae</taxon>
        <taxon>Geodermatophilus</taxon>
    </lineage>
</organism>
<dbReference type="PANTHER" id="PTHR44757">
    <property type="entry name" value="DIGUANYLATE CYCLASE DGCP"/>
    <property type="match status" value="1"/>
</dbReference>
<dbReference type="Pfam" id="PF00990">
    <property type="entry name" value="GGDEF"/>
    <property type="match status" value="1"/>
</dbReference>
<dbReference type="Pfam" id="PF13426">
    <property type="entry name" value="PAS_9"/>
    <property type="match status" value="1"/>
</dbReference>
<evidence type="ECO:0000259" key="3">
    <source>
        <dbReference type="PROSITE" id="PS50113"/>
    </source>
</evidence>
<dbReference type="SMART" id="SM00091">
    <property type="entry name" value="PAS"/>
    <property type="match status" value="1"/>
</dbReference>
<dbReference type="InterPro" id="IPR000700">
    <property type="entry name" value="PAS-assoc_C"/>
</dbReference>
<dbReference type="PROSITE" id="PS50887">
    <property type="entry name" value="GGDEF"/>
    <property type="match status" value="1"/>
</dbReference>
<dbReference type="InterPro" id="IPR000014">
    <property type="entry name" value="PAS"/>
</dbReference>
<dbReference type="InterPro" id="IPR035965">
    <property type="entry name" value="PAS-like_dom_sf"/>
</dbReference>
<gene>
    <name evidence="6" type="ORF">GCU56_10570</name>
</gene>
<comment type="caution">
    <text evidence="6">The sequence shown here is derived from an EMBL/GenBank/DDBJ whole genome shotgun (WGS) entry which is preliminary data.</text>
</comment>
<dbReference type="InterPro" id="IPR000160">
    <property type="entry name" value="GGDEF_dom"/>
</dbReference>
<dbReference type="Gene3D" id="3.20.20.450">
    <property type="entry name" value="EAL domain"/>
    <property type="match status" value="1"/>
</dbReference>
<feature type="domain" description="EAL" evidence="4">
    <location>
        <begin position="7"/>
        <end position="254"/>
    </location>
</feature>
<keyword evidence="7" id="KW-1185">Reference proteome</keyword>
<evidence type="ECO:0000313" key="7">
    <source>
        <dbReference type="Proteomes" id="UP000470246"/>
    </source>
</evidence>
<dbReference type="SUPFAM" id="SSF55073">
    <property type="entry name" value="Nucleotide cyclase"/>
    <property type="match status" value="1"/>
</dbReference>
<reference evidence="6 7" key="1">
    <citation type="submission" date="2020-02" db="EMBL/GenBank/DDBJ databases">
        <title>Geodermatophilus sabuli CPCC 205279 I12A-02694.</title>
        <authorList>
            <person name="Jiang Z."/>
        </authorList>
    </citation>
    <scope>NUCLEOTIDE SEQUENCE [LARGE SCALE GENOMIC DNA]</scope>
    <source>
        <strain evidence="6 7">I12A-02694</strain>
    </source>
</reference>
<dbReference type="InterPro" id="IPR029787">
    <property type="entry name" value="Nucleotide_cyclase"/>
</dbReference>
<dbReference type="SMART" id="SM00267">
    <property type="entry name" value="GGDEF"/>
    <property type="match status" value="1"/>
</dbReference>
<dbReference type="PROSITE" id="PS50883">
    <property type="entry name" value="EAL"/>
    <property type="match status" value="1"/>
</dbReference>
<dbReference type="InterPro" id="IPR052155">
    <property type="entry name" value="Biofilm_reg_signaling"/>
</dbReference>
<feature type="domain" description="GGDEF" evidence="5">
    <location>
        <begin position="628"/>
        <end position="753"/>
    </location>
</feature>
<dbReference type="NCBIfam" id="TIGR00229">
    <property type="entry name" value="sensory_box"/>
    <property type="match status" value="1"/>
</dbReference>
<dbReference type="CDD" id="cd00130">
    <property type="entry name" value="PAS"/>
    <property type="match status" value="1"/>
</dbReference>
<sequence length="753" mass="79771">MRVGISPTVPLTDLDEVLATGAVRSVFQPIVALDTGRVVAYEALARGPEGPLERPDALFAAARAAGRLAELDAACRTAALHGAVRQGLRAPLTLFVNVEPEVLDRAPMEDLLAIAQAAPGGLRVVLEITERALATRPAELLRTVERVRAVGWGVAVDDVGAETMSLAFMPLLRPDVVKLDLRLVQERPGPAIAEIMNAVNAHAERTGAVVLAEGIEDAAHLQMARALGATLGQGWLFGRPGPGAVPGAEHGSLTLPCARARADTLTRDADVSPFACLPATVPLRQAPKALLIELSKQLEREALRLGPASVVAATFQEARHFTPATTLRYRDLVERTGFVCALGEDLPAEPLPGLRGADLAPGDPVRGEWDVAVLGPHFAAALLARDLGDDGPDDERRFLYALTYDRDTVVRATSALLARVAPRTGPLPQPPTPASERASGPAAGPLSAGVPAAEALLHRALAATPGGVCIVDVLRPDQPLVYVNPAFERLAGLPRAELLGRNCRFLQGPDTDPAAVAAVRRAVAAGEECRVTMLNHRGPDRVPWWNELHLAPVPGPDGTVAQYIGVQVDVTDRVEAERALARERDRSRGWQATIETLTHADPLTGLPDRVRMAERVEAALWEAHARDDALALLVVDLAGLRAVNDRLGHAAGDEVLVQVAGRLRARLRRGDLLARLGGDEFVVALTGLAPDTAATEARRVAGELAAEIGRPLAVRGEEVRVDARTGAAVWPGDGADFAALLHAADDRRDAARR</sequence>
<proteinExistence type="predicted"/>
<dbReference type="PROSITE" id="PS50113">
    <property type="entry name" value="PAC"/>
    <property type="match status" value="1"/>
</dbReference>
<evidence type="ECO:0000313" key="6">
    <source>
        <dbReference type="EMBL" id="NEK58314.1"/>
    </source>
</evidence>